<dbReference type="PANTHER" id="PTHR43046:SF16">
    <property type="entry name" value="ADP-RIBOSE PYROPHOSPHATASE YJHB-RELATED"/>
    <property type="match status" value="1"/>
</dbReference>
<dbReference type="Proteomes" id="UP000468828">
    <property type="component" value="Unassembled WGS sequence"/>
</dbReference>
<dbReference type="PANTHER" id="PTHR43046">
    <property type="entry name" value="GDP-MANNOSE MANNOSYL HYDROLASE"/>
    <property type="match status" value="1"/>
</dbReference>
<dbReference type="RefSeq" id="WP_163611560.1">
    <property type="nucleotide sequence ID" value="NZ_JAAGWB010000035.1"/>
</dbReference>
<feature type="domain" description="Nudix hydrolase" evidence="3">
    <location>
        <begin position="5"/>
        <end position="143"/>
    </location>
</feature>
<evidence type="ECO:0000259" key="3">
    <source>
        <dbReference type="PROSITE" id="PS51462"/>
    </source>
</evidence>
<dbReference type="Pfam" id="PF00293">
    <property type="entry name" value="NUDIX"/>
    <property type="match status" value="1"/>
</dbReference>
<organism evidence="4 6">
    <name type="scientific">Modestobacter muralis</name>
    <dbReference type="NCBI Taxonomy" id="1608614"/>
    <lineage>
        <taxon>Bacteria</taxon>
        <taxon>Bacillati</taxon>
        <taxon>Actinomycetota</taxon>
        <taxon>Actinomycetes</taxon>
        <taxon>Geodermatophilales</taxon>
        <taxon>Geodermatophilaceae</taxon>
        <taxon>Modestobacter</taxon>
    </lineage>
</organism>
<sequence length="161" mass="17219">MPRSLLIPSSYVFLLRDGADGGTEVLLHLRQGTGYMDGHWASLAGHVEAEETAFAAAVREVREEAGIEVDPADLQPLTAVHRVTPGAGQIEQRVDFFFAVRRWSGEPRVAEPGKNAGLGWFPLTALPSPVQPQEAQVLTFLAAGDPLPAVLLAAASVAWRA</sequence>
<evidence type="ECO:0000256" key="2">
    <source>
        <dbReference type="ARBA" id="ARBA00022801"/>
    </source>
</evidence>
<dbReference type="SUPFAM" id="SSF55811">
    <property type="entry name" value="Nudix"/>
    <property type="match status" value="1"/>
</dbReference>
<dbReference type="EMBL" id="JAAGWB010000035">
    <property type="protein sequence ID" value="NEN51903.1"/>
    <property type="molecule type" value="Genomic_DNA"/>
</dbReference>
<protein>
    <submittedName>
        <fullName evidence="4">NUDIX domain-containing protein</fullName>
    </submittedName>
</protein>
<dbReference type="Gene3D" id="3.90.79.10">
    <property type="entry name" value="Nucleoside Triphosphate Pyrophosphohydrolase"/>
    <property type="match status" value="1"/>
</dbReference>
<proteinExistence type="predicted"/>
<dbReference type="PROSITE" id="PS00893">
    <property type="entry name" value="NUDIX_BOX"/>
    <property type="match status" value="1"/>
</dbReference>
<gene>
    <name evidence="5" type="ORF">G3R41_13310</name>
    <name evidence="4" type="ORF">GCU67_12655</name>
</gene>
<evidence type="ECO:0000313" key="7">
    <source>
        <dbReference type="Proteomes" id="UP000471152"/>
    </source>
</evidence>
<dbReference type="InterPro" id="IPR000086">
    <property type="entry name" value="NUDIX_hydrolase_dom"/>
</dbReference>
<comment type="cofactor">
    <cofactor evidence="1">
        <name>Mg(2+)</name>
        <dbReference type="ChEBI" id="CHEBI:18420"/>
    </cofactor>
</comment>
<dbReference type="PROSITE" id="PS51462">
    <property type="entry name" value="NUDIX"/>
    <property type="match status" value="1"/>
</dbReference>
<evidence type="ECO:0000313" key="5">
    <source>
        <dbReference type="EMBL" id="NEN51903.1"/>
    </source>
</evidence>
<name>A0A6P0EVD3_9ACTN</name>
<dbReference type="InterPro" id="IPR020084">
    <property type="entry name" value="NUDIX_hydrolase_CS"/>
</dbReference>
<keyword evidence="2" id="KW-0378">Hydrolase</keyword>
<keyword evidence="6" id="KW-1185">Reference proteome</keyword>
<evidence type="ECO:0000313" key="4">
    <source>
        <dbReference type="EMBL" id="NEK95015.1"/>
    </source>
</evidence>
<dbReference type="InterPro" id="IPR015797">
    <property type="entry name" value="NUDIX_hydrolase-like_dom_sf"/>
</dbReference>
<evidence type="ECO:0000313" key="6">
    <source>
        <dbReference type="Proteomes" id="UP000468828"/>
    </source>
</evidence>
<dbReference type="AlphaFoldDB" id="A0A6P0EVD3"/>
<accession>A0A6P0EVD3</accession>
<comment type="caution">
    <text evidence="4">The sequence shown here is derived from an EMBL/GenBank/DDBJ whole genome shotgun (WGS) entry which is preliminary data.</text>
</comment>
<dbReference type="EMBL" id="JAAGWH010000033">
    <property type="protein sequence ID" value="NEK95015.1"/>
    <property type="molecule type" value="Genomic_DNA"/>
</dbReference>
<dbReference type="GO" id="GO:0016787">
    <property type="term" value="F:hydrolase activity"/>
    <property type="evidence" value="ECO:0007669"/>
    <property type="project" value="UniProtKB-KW"/>
</dbReference>
<evidence type="ECO:0000256" key="1">
    <source>
        <dbReference type="ARBA" id="ARBA00001946"/>
    </source>
</evidence>
<reference evidence="5 7" key="2">
    <citation type="submission" date="2020-02" db="EMBL/GenBank/DDBJ databases">
        <title>The WGS of Modestobacter muralis DSM 100205.</title>
        <authorList>
            <person name="Jiang Z."/>
        </authorList>
    </citation>
    <scope>NUCLEOTIDE SEQUENCE [LARGE SCALE GENOMIC DNA]</scope>
    <source>
        <strain evidence="5 7">DSM 100205</strain>
    </source>
</reference>
<reference evidence="4 6" key="1">
    <citation type="submission" date="2020-01" db="EMBL/GenBank/DDBJ databases">
        <title>the WGS Modestobacter muralis CPCC 204518.</title>
        <authorList>
            <person name="Jiang Z."/>
        </authorList>
    </citation>
    <scope>NUCLEOTIDE SEQUENCE [LARGE SCALE GENOMIC DNA]</scope>
    <source>
        <strain evidence="4 6">DSM 100205</strain>
    </source>
</reference>
<dbReference type="Proteomes" id="UP000471152">
    <property type="component" value="Unassembled WGS sequence"/>
</dbReference>